<keyword evidence="3" id="KW-1185">Reference proteome</keyword>
<protein>
    <submittedName>
        <fullName evidence="2">Tetratricopeptide repeat protein</fullName>
    </submittedName>
</protein>
<organism evidence="2 3">
    <name type="scientific">Sphingomonas ginkgonis</name>
    <dbReference type="NCBI Taxonomy" id="2315330"/>
    <lineage>
        <taxon>Bacteria</taxon>
        <taxon>Pseudomonadati</taxon>
        <taxon>Pseudomonadota</taxon>
        <taxon>Alphaproteobacteria</taxon>
        <taxon>Sphingomonadales</taxon>
        <taxon>Sphingomonadaceae</taxon>
        <taxon>Sphingomonas</taxon>
    </lineage>
</organism>
<feature type="signal peptide" evidence="1">
    <location>
        <begin position="1"/>
        <end position="24"/>
    </location>
</feature>
<keyword evidence="1" id="KW-0732">Signal</keyword>
<dbReference type="InterPro" id="IPR011990">
    <property type="entry name" value="TPR-like_helical_dom_sf"/>
</dbReference>
<dbReference type="AlphaFoldDB" id="A0A429VB13"/>
<dbReference type="SUPFAM" id="SSF48452">
    <property type="entry name" value="TPR-like"/>
    <property type="match status" value="1"/>
</dbReference>
<name>A0A429VB13_9SPHN</name>
<evidence type="ECO:0000313" key="2">
    <source>
        <dbReference type="EMBL" id="RST31032.1"/>
    </source>
</evidence>
<accession>A0A429VB13</accession>
<evidence type="ECO:0000313" key="3">
    <source>
        <dbReference type="Proteomes" id="UP000274661"/>
    </source>
</evidence>
<dbReference type="Pfam" id="PF13432">
    <property type="entry name" value="TPR_16"/>
    <property type="match status" value="1"/>
</dbReference>
<dbReference type="Pfam" id="PF14559">
    <property type="entry name" value="TPR_19"/>
    <property type="match status" value="1"/>
</dbReference>
<sequence length="411" mass="43026">MKKLGFATLLASGALTLASAPATAQTAPAAAAAPTKPVPVSDQVRPSLIALQTAVNAKNYAAVPGLIAAANAKAKTSNDRYLIAQMQLKAAVDQNDFSTAASAVATMRASGAGTPAQLDQFDLAIAQSLYNAKNYAAAAPVLERLTQSNPNNTDVYLVLAETRNAQGQPAQAIATLQRAMAVRTAAGQPVPQEWYKRGIAFAYNGKLPTASALAYDWVKAYPSTDSWRDSLRIFEQLSPASASDKLDLYRLRRAAGVLDSENEYAGYAQLATDRGLPGETVAVINDGYAKGKINRGNAAIRSLLTSAQGRVTTDKASLPGLETRAAAAASGRPLLNTADAYFGYGDYGKAATLYRRALTKPDVDKNVANLRLGIALAQSGDKAGAQAAFAAVTGPTADLAKYWQLWANRAA</sequence>
<evidence type="ECO:0000256" key="1">
    <source>
        <dbReference type="SAM" id="SignalP"/>
    </source>
</evidence>
<gene>
    <name evidence="2" type="ORF">HMF7854_09415</name>
</gene>
<comment type="caution">
    <text evidence="2">The sequence shown here is derived from an EMBL/GenBank/DDBJ whole genome shotgun (WGS) entry which is preliminary data.</text>
</comment>
<proteinExistence type="predicted"/>
<reference evidence="2 3" key="1">
    <citation type="submission" date="2018-12" db="EMBL/GenBank/DDBJ databases">
        <title>Sphingomonas sp. HMF7854 Genome sequencing and assembly.</title>
        <authorList>
            <person name="Cha I."/>
            <person name="Kang H."/>
            <person name="Kim H."/>
            <person name="Kang J."/>
            <person name="Joh K."/>
        </authorList>
    </citation>
    <scope>NUCLEOTIDE SEQUENCE [LARGE SCALE GENOMIC DNA]</scope>
    <source>
        <strain evidence="2 3">HMF7854</strain>
    </source>
</reference>
<dbReference type="Proteomes" id="UP000274661">
    <property type="component" value="Unassembled WGS sequence"/>
</dbReference>
<feature type="chain" id="PRO_5019064756" evidence="1">
    <location>
        <begin position="25"/>
        <end position="411"/>
    </location>
</feature>
<dbReference type="Gene3D" id="1.25.40.10">
    <property type="entry name" value="Tetratricopeptide repeat domain"/>
    <property type="match status" value="2"/>
</dbReference>
<dbReference type="EMBL" id="RWJF01000001">
    <property type="protein sequence ID" value="RST31032.1"/>
    <property type="molecule type" value="Genomic_DNA"/>
</dbReference>